<dbReference type="GeneID" id="8857578"/>
<keyword evidence="1" id="KW-1133">Transmembrane helix</keyword>
<feature type="transmembrane region" description="Helical" evidence="1">
    <location>
        <begin position="100"/>
        <end position="123"/>
    </location>
</feature>
<keyword evidence="1" id="KW-0472">Membrane</keyword>
<dbReference type="Proteomes" id="UP000006671">
    <property type="component" value="Unassembled WGS sequence"/>
</dbReference>
<dbReference type="OrthoDB" id="196547at2759"/>
<dbReference type="Pfam" id="PF00615">
    <property type="entry name" value="RGS"/>
    <property type="match status" value="1"/>
</dbReference>
<sequence>MTSHTFVISAYFLCFLSQILFWIILGGIDEIIHSNTKNENEPHFFVIPGFFQFSYGCIGSSAMFGIIIAEALVYYIVEWITLVLCIRSDRDTWNIKKETLVHVIVQPFLVILFIVLGSIPIIAELVDYFVPYLLVLLAGSVFEIFVCVVLPVCYDIRLDFIRNGGLFSINSKNRNITSFSTTEILLKDPKTYSIFLDFARRSYTPEPVLCWTDIQKFKKLPKKDRKEKALKMIDSYISLSAPLELNLPNINVMRRDLLNIIEKDETNIPIELFENVETLCLQDLLDLQQRLVDQNDFIASLVE</sequence>
<evidence type="ECO:0000256" key="1">
    <source>
        <dbReference type="SAM" id="Phobius"/>
    </source>
</evidence>
<evidence type="ECO:0000313" key="4">
    <source>
        <dbReference type="Proteomes" id="UP000006671"/>
    </source>
</evidence>
<organism evidence="4">
    <name type="scientific">Naegleria gruberi</name>
    <name type="common">Amoeba</name>
    <dbReference type="NCBI Taxonomy" id="5762"/>
    <lineage>
        <taxon>Eukaryota</taxon>
        <taxon>Discoba</taxon>
        <taxon>Heterolobosea</taxon>
        <taxon>Tetramitia</taxon>
        <taxon>Eutetramitia</taxon>
        <taxon>Vahlkampfiidae</taxon>
        <taxon>Naegleria</taxon>
    </lineage>
</organism>
<dbReference type="InterPro" id="IPR016137">
    <property type="entry name" value="RGS"/>
</dbReference>
<gene>
    <name evidence="3" type="ORF">NAEGRDRAFT_74697</name>
</gene>
<feature type="transmembrane region" description="Helical" evidence="1">
    <location>
        <begin position="6"/>
        <end position="25"/>
    </location>
</feature>
<dbReference type="AlphaFoldDB" id="D2W017"/>
<dbReference type="VEuPathDB" id="AmoebaDB:NAEGRDRAFT_74697"/>
<feature type="transmembrane region" description="Helical" evidence="1">
    <location>
        <begin position="129"/>
        <end position="154"/>
    </location>
</feature>
<dbReference type="CDD" id="cd07440">
    <property type="entry name" value="RGS"/>
    <property type="match status" value="1"/>
</dbReference>
<dbReference type="InParanoid" id="D2W017"/>
<protein>
    <submittedName>
        <fullName evidence="3">Predicted protein</fullName>
    </submittedName>
</protein>
<evidence type="ECO:0000259" key="2">
    <source>
        <dbReference type="PROSITE" id="PS50132"/>
    </source>
</evidence>
<feature type="domain" description="RGS" evidence="2">
    <location>
        <begin position="181"/>
        <end position="274"/>
    </location>
</feature>
<dbReference type="InterPro" id="IPR044926">
    <property type="entry name" value="RGS_subdomain_2"/>
</dbReference>
<keyword evidence="1" id="KW-0812">Transmembrane</keyword>
<dbReference type="SUPFAM" id="SSF48097">
    <property type="entry name" value="Regulator of G-protein signaling, RGS"/>
    <property type="match status" value="1"/>
</dbReference>
<dbReference type="RefSeq" id="XP_002670413.1">
    <property type="nucleotide sequence ID" value="XM_002670367.1"/>
</dbReference>
<keyword evidence="4" id="KW-1185">Reference proteome</keyword>
<dbReference type="PROSITE" id="PS50132">
    <property type="entry name" value="RGS"/>
    <property type="match status" value="1"/>
</dbReference>
<dbReference type="SMART" id="SM00315">
    <property type="entry name" value="RGS"/>
    <property type="match status" value="1"/>
</dbReference>
<proteinExistence type="predicted"/>
<name>D2W017_NAEGR</name>
<evidence type="ECO:0000313" key="3">
    <source>
        <dbReference type="EMBL" id="EFC37669.1"/>
    </source>
</evidence>
<dbReference type="Gene3D" id="1.10.167.10">
    <property type="entry name" value="Regulator of G-protein Signalling 4, domain 2"/>
    <property type="match status" value="1"/>
</dbReference>
<dbReference type="KEGG" id="ngr:NAEGRDRAFT_74697"/>
<accession>D2W017</accession>
<reference evidence="3 4" key="1">
    <citation type="journal article" date="2010" name="Cell">
        <title>The genome of Naegleria gruberi illuminates early eukaryotic versatility.</title>
        <authorList>
            <person name="Fritz-Laylin L.K."/>
            <person name="Prochnik S.E."/>
            <person name="Ginger M.L."/>
            <person name="Dacks J.B."/>
            <person name="Carpenter M.L."/>
            <person name="Field M.C."/>
            <person name="Kuo A."/>
            <person name="Paredez A."/>
            <person name="Chapman J."/>
            <person name="Pham J."/>
            <person name="Shu S."/>
            <person name="Neupane R."/>
            <person name="Cipriano M."/>
            <person name="Mancuso J."/>
            <person name="Tu H."/>
            <person name="Salamov A."/>
            <person name="Lindquist E."/>
            <person name="Shapiro H."/>
            <person name="Lucas S."/>
            <person name="Grigoriev I.V."/>
            <person name="Cande W.Z."/>
            <person name="Fulton C."/>
            <person name="Rokhsar D.S."/>
            <person name="Dawson S.C."/>
        </authorList>
    </citation>
    <scope>NUCLEOTIDE SEQUENCE [LARGE SCALE GENOMIC DNA]</scope>
    <source>
        <strain evidence="3 4">NEG-M</strain>
    </source>
</reference>
<dbReference type="EMBL" id="GG738916">
    <property type="protein sequence ID" value="EFC37669.1"/>
    <property type="molecule type" value="Genomic_DNA"/>
</dbReference>
<dbReference type="InterPro" id="IPR036305">
    <property type="entry name" value="RGS_sf"/>
</dbReference>